<keyword evidence="5" id="KW-1185">Reference proteome</keyword>
<dbReference type="Gene3D" id="3.40.30.10">
    <property type="entry name" value="Glutaredoxin"/>
    <property type="match status" value="1"/>
</dbReference>
<sequence length="208" mass="23646">MKLYFSPGSCSLSPHIALREAGLDFELIRVDTKTHKYADGQDYYKINELGYVPALQIENGEVFREGATLIQYIADLVPESGLAPKNGTIERYRLQEWLSFLSTEIHKGSIPLFYGAGNYIDIAKTKLLNHFKWIDKQLANQQFLMGSQFTVADGYLFALTGWVKADWMVSVYNLDADLTDLKNLAAWHRRVISRPTVQESMKAEGLLF</sequence>
<reference evidence="4 5" key="2">
    <citation type="journal article" date="2017" name="Int. J. Syst. Evol. Microbiol.">
        <title>Rouxiella badensis sp. nov. and Rouxiella silvae sp. nov. isolated from peat bog soil in Germany and emendation of the genus description.</title>
        <authorList>
            <person name="Le Fleche-Mateos A."/>
            <person name="Kugler J.H."/>
            <person name="Hansen S.H."/>
            <person name="Syldatk C."/>
            <person name="Hausmann R."/>
            <person name="Lomprez F."/>
            <person name="Vandenbogaert M."/>
            <person name="Manuguerra J.C."/>
            <person name="Grimont P.A."/>
        </authorList>
    </citation>
    <scope>NUCLEOTIDE SEQUENCE [LARGE SCALE GENOMIC DNA]</scope>
    <source>
        <strain evidence="4 5">213</strain>
    </source>
</reference>
<dbReference type="PROSITE" id="PS50404">
    <property type="entry name" value="GST_NTER"/>
    <property type="match status" value="1"/>
</dbReference>
<reference evidence="3" key="3">
    <citation type="submission" date="2020-11" db="EMBL/GenBank/DDBJ databases">
        <authorList>
            <person name="Lee S.D."/>
        </authorList>
    </citation>
    <scope>NUCLEOTIDE SEQUENCE</scope>
    <source>
        <strain evidence="3">SAP-2</strain>
    </source>
</reference>
<dbReference type="Pfam" id="PF13410">
    <property type="entry name" value="GST_C_2"/>
    <property type="match status" value="1"/>
</dbReference>
<dbReference type="CDD" id="cd03188">
    <property type="entry name" value="GST_C_Beta"/>
    <property type="match status" value="1"/>
</dbReference>
<dbReference type="Pfam" id="PF13409">
    <property type="entry name" value="GST_N_2"/>
    <property type="match status" value="1"/>
</dbReference>
<dbReference type="EC" id="2.5.1.18" evidence="3"/>
<organism evidence="3 6">
    <name type="scientific">Rouxiella silvae</name>
    <dbReference type="NCBI Taxonomy" id="1646373"/>
    <lineage>
        <taxon>Bacteria</taxon>
        <taxon>Pseudomonadati</taxon>
        <taxon>Pseudomonadota</taxon>
        <taxon>Gammaproteobacteria</taxon>
        <taxon>Enterobacterales</taxon>
        <taxon>Yersiniaceae</taxon>
        <taxon>Rouxiella</taxon>
    </lineage>
</organism>
<keyword evidence="3" id="KW-0808">Transferase</keyword>
<dbReference type="InterPro" id="IPR004045">
    <property type="entry name" value="Glutathione_S-Trfase_N"/>
</dbReference>
<dbReference type="SFLD" id="SFLDS00019">
    <property type="entry name" value="Glutathione_Transferase_(cytos"/>
    <property type="match status" value="1"/>
</dbReference>
<dbReference type="GO" id="GO:0004364">
    <property type="term" value="F:glutathione transferase activity"/>
    <property type="evidence" value="ECO:0007669"/>
    <property type="project" value="UniProtKB-EC"/>
</dbReference>
<dbReference type="InterPro" id="IPR040079">
    <property type="entry name" value="Glutathione_S-Trfase"/>
</dbReference>
<dbReference type="EMBL" id="MRWD01000083">
    <property type="protein sequence ID" value="ORJ18881.1"/>
    <property type="molecule type" value="Genomic_DNA"/>
</dbReference>
<proteinExistence type="predicted"/>
<dbReference type="SUPFAM" id="SSF52833">
    <property type="entry name" value="Thioredoxin-like"/>
    <property type="match status" value="1"/>
</dbReference>
<accession>A0AA40X166</accession>
<dbReference type="SFLD" id="SFLDG00358">
    <property type="entry name" value="Main_(cytGST)"/>
    <property type="match status" value="1"/>
</dbReference>
<dbReference type="SUPFAM" id="SSF47616">
    <property type="entry name" value="GST C-terminal domain-like"/>
    <property type="match status" value="1"/>
</dbReference>
<reference evidence="4" key="1">
    <citation type="submission" date="2016-12" db="EMBL/GenBank/DDBJ databases">
        <authorList>
            <person name="Le Fleche-Mateos A."/>
        </authorList>
    </citation>
    <scope>NUCLEOTIDE SEQUENCE</scope>
    <source>
        <strain evidence="4">213</strain>
    </source>
</reference>
<feature type="domain" description="GST C-terminal" evidence="2">
    <location>
        <begin position="87"/>
        <end position="208"/>
    </location>
</feature>
<evidence type="ECO:0000313" key="5">
    <source>
        <dbReference type="Proteomes" id="UP000192722"/>
    </source>
</evidence>
<feature type="domain" description="GST N-terminal" evidence="1">
    <location>
        <begin position="1"/>
        <end position="81"/>
    </location>
</feature>
<dbReference type="Proteomes" id="UP000192722">
    <property type="component" value="Unassembled WGS sequence"/>
</dbReference>
<dbReference type="SFLD" id="SFLDG01150">
    <property type="entry name" value="Main.1:_Beta-like"/>
    <property type="match status" value="1"/>
</dbReference>
<comment type="caution">
    <text evidence="3">The sequence shown here is derived from an EMBL/GenBank/DDBJ whole genome shotgun (WGS) entry which is preliminary data.</text>
</comment>
<dbReference type="Proteomes" id="UP000705283">
    <property type="component" value="Unassembled WGS sequence"/>
</dbReference>
<evidence type="ECO:0000313" key="4">
    <source>
        <dbReference type="EMBL" id="ORJ18881.1"/>
    </source>
</evidence>
<evidence type="ECO:0000313" key="6">
    <source>
        <dbReference type="Proteomes" id="UP000705283"/>
    </source>
</evidence>
<gene>
    <name evidence="3" type="primary">gstA</name>
    <name evidence="4" type="ORF">BS639_23025</name>
    <name evidence="3" type="ORF">ITX54_06055</name>
</gene>
<dbReference type="CDD" id="cd03057">
    <property type="entry name" value="GST_N_Beta"/>
    <property type="match status" value="1"/>
</dbReference>
<dbReference type="NCBIfam" id="NF007831">
    <property type="entry name" value="PRK10542.1"/>
    <property type="match status" value="1"/>
</dbReference>
<dbReference type="AlphaFoldDB" id="A0AA40X166"/>
<dbReference type="PANTHER" id="PTHR44051">
    <property type="entry name" value="GLUTATHIONE S-TRANSFERASE-RELATED"/>
    <property type="match status" value="1"/>
</dbReference>
<dbReference type="InterPro" id="IPR010987">
    <property type="entry name" value="Glutathione-S-Trfase_C-like"/>
</dbReference>
<protein>
    <submittedName>
        <fullName evidence="3">Glutathione transferase GstA</fullName>
        <ecNumber evidence="3">2.5.1.18</ecNumber>
    </submittedName>
</protein>
<dbReference type="InterPro" id="IPR036249">
    <property type="entry name" value="Thioredoxin-like_sf"/>
</dbReference>
<reference evidence="3" key="4">
    <citation type="submission" date="2022-09" db="EMBL/GenBank/DDBJ databases">
        <title>Rouxiella aceris sp. nov., isolated from tree sap and emended description of the genus Rhouxiella.</title>
        <authorList>
            <person name="Kim I.S."/>
        </authorList>
    </citation>
    <scope>NUCLEOTIDE SEQUENCE</scope>
    <source>
        <strain evidence="3">SAP-2</strain>
    </source>
</reference>
<dbReference type="RefSeq" id="WP_084984437.1">
    <property type="nucleotide sequence ID" value="NZ_CBCSCF010000004.1"/>
</dbReference>
<evidence type="ECO:0000313" key="3">
    <source>
        <dbReference type="EMBL" id="MBF6636227.1"/>
    </source>
</evidence>
<dbReference type="PANTHER" id="PTHR44051:SF8">
    <property type="entry name" value="GLUTATHIONE S-TRANSFERASE GSTA"/>
    <property type="match status" value="1"/>
</dbReference>
<dbReference type="Gene3D" id="1.20.1050.10">
    <property type="match status" value="1"/>
</dbReference>
<dbReference type="PROSITE" id="PS50405">
    <property type="entry name" value="GST_CTER"/>
    <property type="match status" value="1"/>
</dbReference>
<evidence type="ECO:0000259" key="2">
    <source>
        <dbReference type="PROSITE" id="PS50405"/>
    </source>
</evidence>
<dbReference type="InterPro" id="IPR036282">
    <property type="entry name" value="Glutathione-S-Trfase_C_sf"/>
</dbReference>
<name>A0AA40X166_9GAMM</name>
<evidence type="ECO:0000259" key="1">
    <source>
        <dbReference type="PROSITE" id="PS50404"/>
    </source>
</evidence>
<dbReference type="EMBL" id="JADMKS010000002">
    <property type="protein sequence ID" value="MBF6636227.1"/>
    <property type="molecule type" value="Genomic_DNA"/>
</dbReference>